<gene>
    <name evidence="2" type="ORF">GCM10011611_52140</name>
</gene>
<sequence length="243" mass="27661">MSVAMPGALDFARRASTPELMDTEDCGVAEFEACLVDLARVNRLTLAYRPTLAWLDRLVRRHPPAGPLSIVDVGSGYGDMLRQIDRWAERRGVAVTLTGVDLNPWSRAAAAKATAAGRPIRWITTDLFDYRPDKPIDLVVSSLFTHHLNDDQVVRFLNWMEATARLGWFVNDLHRHPLPYHVFRHWSRLAGWHRFVRHDGPVSITRAFVRADWQRLLARADVPEGAAEISWHVPFRLCVGRAR</sequence>
<evidence type="ECO:0000259" key="1">
    <source>
        <dbReference type="Pfam" id="PF13649"/>
    </source>
</evidence>
<dbReference type="Proteomes" id="UP000646365">
    <property type="component" value="Unassembled WGS sequence"/>
</dbReference>
<dbReference type="InterPro" id="IPR041698">
    <property type="entry name" value="Methyltransf_25"/>
</dbReference>
<dbReference type="Pfam" id="PF13649">
    <property type="entry name" value="Methyltransf_25"/>
    <property type="match status" value="1"/>
</dbReference>
<protein>
    <recommendedName>
        <fullName evidence="1">Methyltransferase domain-containing protein</fullName>
    </recommendedName>
</protein>
<name>A0A8J2YY24_9PROT</name>
<feature type="domain" description="Methyltransferase" evidence="1">
    <location>
        <begin position="70"/>
        <end position="160"/>
    </location>
</feature>
<dbReference type="AlphaFoldDB" id="A0A8J2YY24"/>
<dbReference type="InterPro" id="IPR029063">
    <property type="entry name" value="SAM-dependent_MTases_sf"/>
</dbReference>
<accession>A0A8J2YY24</accession>
<organism evidence="2 3">
    <name type="scientific">Aliidongia dinghuensis</name>
    <dbReference type="NCBI Taxonomy" id="1867774"/>
    <lineage>
        <taxon>Bacteria</taxon>
        <taxon>Pseudomonadati</taxon>
        <taxon>Pseudomonadota</taxon>
        <taxon>Alphaproteobacteria</taxon>
        <taxon>Rhodospirillales</taxon>
        <taxon>Dongiaceae</taxon>
        <taxon>Aliidongia</taxon>
    </lineage>
</organism>
<comment type="caution">
    <text evidence="2">The sequence shown here is derived from an EMBL/GenBank/DDBJ whole genome shotgun (WGS) entry which is preliminary data.</text>
</comment>
<evidence type="ECO:0000313" key="2">
    <source>
        <dbReference type="EMBL" id="GGF39318.1"/>
    </source>
</evidence>
<dbReference type="Gene3D" id="3.40.50.150">
    <property type="entry name" value="Vaccinia Virus protein VP39"/>
    <property type="match status" value="1"/>
</dbReference>
<reference evidence="2" key="2">
    <citation type="submission" date="2020-09" db="EMBL/GenBank/DDBJ databases">
        <authorList>
            <person name="Sun Q."/>
            <person name="Zhou Y."/>
        </authorList>
    </citation>
    <scope>NUCLEOTIDE SEQUENCE</scope>
    <source>
        <strain evidence="2">CGMCC 1.15725</strain>
    </source>
</reference>
<reference evidence="2" key="1">
    <citation type="journal article" date="2014" name="Int. J. Syst. Evol. Microbiol.">
        <title>Complete genome sequence of Corynebacterium casei LMG S-19264T (=DSM 44701T), isolated from a smear-ripened cheese.</title>
        <authorList>
            <consortium name="US DOE Joint Genome Institute (JGI-PGF)"/>
            <person name="Walter F."/>
            <person name="Albersmeier A."/>
            <person name="Kalinowski J."/>
            <person name="Ruckert C."/>
        </authorList>
    </citation>
    <scope>NUCLEOTIDE SEQUENCE</scope>
    <source>
        <strain evidence="2">CGMCC 1.15725</strain>
    </source>
</reference>
<dbReference type="SUPFAM" id="SSF53335">
    <property type="entry name" value="S-adenosyl-L-methionine-dependent methyltransferases"/>
    <property type="match status" value="1"/>
</dbReference>
<evidence type="ECO:0000313" key="3">
    <source>
        <dbReference type="Proteomes" id="UP000646365"/>
    </source>
</evidence>
<dbReference type="EMBL" id="BMJQ01000016">
    <property type="protein sequence ID" value="GGF39318.1"/>
    <property type="molecule type" value="Genomic_DNA"/>
</dbReference>
<proteinExistence type="predicted"/>
<keyword evidence="3" id="KW-1185">Reference proteome</keyword>